<keyword evidence="2" id="KW-1185">Reference proteome</keyword>
<comment type="caution">
    <text evidence="1">The sequence shown here is derived from an EMBL/GenBank/DDBJ whole genome shotgun (WGS) entry which is preliminary data.</text>
</comment>
<dbReference type="EMBL" id="UJYZ02000015">
    <property type="protein sequence ID" value="VVJ96543.1"/>
    <property type="molecule type" value="Genomic_DNA"/>
</dbReference>
<gene>
    <name evidence="1" type="ORF">SAMEA3538468_03355</name>
</gene>
<protein>
    <recommendedName>
        <fullName evidence="3">Apea-like HEPN domain-containing protein</fullName>
    </recommendedName>
</protein>
<organism evidence="1 2">
    <name type="scientific">Klebsiella quasivariicola</name>
    <dbReference type="NCBI Taxonomy" id="2026240"/>
    <lineage>
        <taxon>Bacteria</taxon>
        <taxon>Pseudomonadati</taxon>
        <taxon>Pseudomonadota</taxon>
        <taxon>Gammaproteobacteria</taxon>
        <taxon>Enterobacterales</taxon>
        <taxon>Enterobacteriaceae</taxon>
        <taxon>Klebsiella/Raoultella group</taxon>
        <taxon>Klebsiella</taxon>
        <taxon>Klebsiella pneumoniae complex</taxon>
    </lineage>
</organism>
<dbReference type="RefSeq" id="WP_117141089.1">
    <property type="nucleotide sequence ID" value="NZ_UJYZ02000015.1"/>
</dbReference>
<reference evidence="1 2" key="1">
    <citation type="submission" date="2019-09" db="EMBL/GenBank/DDBJ databases">
        <authorList>
            <consortium name="Pathogen Informatics"/>
        </authorList>
    </citation>
    <scope>NUCLEOTIDE SEQUENCE [LARGE SCALE GENOMIC DNA]</scope>
    <source>
        <strain evidence="1 2">EuSCAPE_IL010</strain>
    </source>
</reference>
<name>A0ABY6WZF9_9ENTR</name>
<accession>A0ABY6WZF9</accession>
<proteinExistence type="predicted"/>
<sequence>MNPKQVKSIKDTFSDLIDEIVVKVNGISFRERTQDNFKKLSDKLNSQNKASTSLDEQTATWAFVDAVTLFNLKKNLSVPFFENIEINEETKAELIDYLFDYFMALPHEYKIAIPLHNLNIPLFKEDNNNIEVLDLGIGLLHDESPFNALTNRYLRLTGSGYLTYRNATHGVKPYLQDFNVFLYCFTTAKIFKVKSDLLIHRYSFENTLPGSSKKIPILHAKIKNTSREQLLDTFELPLQLSKFLDDLEFSKDMAYLSKEKLRFINSLINDNSDAAKYIKAAMDWYVNAKMAMDETMSFIQICMGLEALLGDKREQGAGITQTLSDRCSYLIGKGMDDRNEIKKQLKKIYELRSAIVHGLKNRINASEKEYVNNATVFLRRAIKVECQFLEYFKE</sequence>
<dbReference type="Proteomes" id="UP000259400">
    <property type="component" value="Unassembled WGS sequence"/>
</dbReference>
<evidence type="ECO:0000313" key="2">
    <source>
        <dbReference type="Proteomes" id="UP000259400"/>
    </source>
</evidence>
<evidence type="ECO:0008006" key="3">
    <source>
        <dbReference type="Google" id="ProtNLM"/>
    </source>
</evidence>
<evidence type="ECO:0000313" key="1">
    <source>
        <dbReference type="EMBL" id="VVJ96543.1"/>
    </source>
</evidence>